<protein>
    <recommendedName>
        <fullName evidence="3">Histidine kinase N-terminal 7TM region domain-containing protein</fullName>
    </recommendedName>
</protein>
<keyword evidence="1" id="KW-0472">Membrane</keyword>
<proteinExistence type="predicted"/>
<feature type="transmembrane region" description="Helical" evidence="1">
    <location>
        <begin position="138"/>
        <end position="160"/>
    </location>
</feature>
<accession>X1PVH2</accession>
<keyword evidence="1" id="KW-1133">Transmembrane helix</keyword>
<feature type="non-terminal residue" evidence="2">
    <location>
        <position position="315"/>
    </location>
</feature>
<evidence type="ECO:0000256" key="1">
    <source>
        <dbReference type="SAM" id="Phobius"/>
    </source>
</evidence>
<feature type="transmembrane region" description="Helical" evidence="1">
    <location>
        <begin position="172"/>
        <end position="196"/>
    </location>
</feature>
<sequence length="315" mass="36652">MIASIFITAYFTICFIGIIYILFHRGDYKPEVDFLIVIMIYVVSESIYFILFNLSVETFFDINSALILWNVSIFARIISNGIWSAIHSTELNKSGRVRFLPVMIYILIGGIILSLLFNPVSFLVTQTGFEYHYFFSNLPLLISIVAFNGFIVIISWILQLKEYKKINDRKLNVIYLFFVFLLSLKIIWYTLYILTLNSIFKILHQMFYIIFMGFVVFLVVKKPDLFGVFTNKIYDFVIFHKSGILLYSFNFEKQSEIDETLLKGSILIGINHILANLSNVENQITLIKMSDRAVVFNYNNQLGYAVLLIAKHKNK</sequence>
<name>X1PVH2_9ZZZZ</name>
<keyword evidence="1" id="KW-0812">Transmembrane</keyword>
<evidence type="ECO:0008006" key="3">
    <source>
        <dbReference type="Google" id="ProtNLM"/>
    </source>
</evidence>
<dbReference type="EMBL" id="BARW01001435">
    <property type="protein sequence ID" value="GAI59878.1"/>
    <property type="molecule type" value="Genomic_DNA"/>
</dbReference>
<feature type="transmembrane region" description="Helical" evidence="1">
    <location>
        <begin position="202"/>
        <end position="220"/>
    </location>
</feature>
<reference evidence="2" key="1">
    <citation type="journal article" date="2014" name="Front. Microbiol.">
        <title>High frequency of phylogenetically diverse reductive dehalogenase-homologous genes in deep subseafloor sedimentary metagenomes.</title>
        <authorList>
            <person name="Kawai M."/>
            <person name="Futagami T."/>
            <person name="Toyoda A."/>
            <person name="Takaki Y."/>
            <person name="Nishi S."/>
            <person name="Hori S."/>
            <person name="Arai W."/>
            <person name="Tsubouchi T."/>
            <person name="Morono Y."/>
            <person name="Uchiyama I."/>
            <person name="Ito T."/>
            <person name="Fujiyama A."/>
            <person name="Inagaki F."/>
            <person name="Takami H."/>
        </authorList>
    </citation>
    <scope>NUCLEOTIDE SEQUENCE</scope>
    <source>
        <strain evidence="2">Expedition CK06-06</strain>
    </source>
</reference>
<gene>
    <name evidence="2" type="ORF">S12H4_04588</name>
</gene>
<dbReference type="AlphaFoldDB" id="X1PVH2"/>
<feature type="transmembrane region" description="Helical" evidence="1">
    <location>
        <begin position="35"/>
        <end position="54"/>
    </location>
</feature>
<comment type="caution">
    <text evidence="2">The sequence shown here is derived from an EMBL/GenBank/DDBJ whole genome shotgun (WGS) entry which is preliminary data.</text>
</comment>
<evidence type="ECO:0000313" key="2">
    <source>
        <dbReference type="EMBL" id="GAI59878.1"/>
    </source>
</evidence>
<feature type="transmembrane region" description="Helical" evidence="1">
    <location>
        <begin position="98"/>
        <end position="118"/>
    </location>
</feature>
<organism evidence="2">
    <name type="scientific">marine sediment metagenome</name>
    <dbReference type="NCBI Taxonomy" id="412755"/>
    <lineage>
        <taxon>unclassified sequences</taxon>
        <taxon>metagenomes</taxon>
        <taxon>ecological metagenomes</taxon>
    </lineage>
</organism>
<feature type="transmembrane region" description="Helical" evidence="1">
    <location>
        <begin position="6"/>
        <end position="23"/>
    </location>
</feature>